<gene>
    <name evidence="2" type="ORF">V5N11_004208</name>
</gene>
<accession>A0ABD0ZUV6</accession>
<dbReference type="Proteomes" id="UP001558713">
    <property type="component" value="Unassembled WGS sequence"/>
</dbReference>
<reference evidence="2 3" key="1">
    <citation type="submission" date="2024-04" db="EMBL/GenBank/DDBJ databases">
        <title>Genome assembly C_amara_ONT_v2.</title>
        <authorList>
            <person name="Yant L."/>
            <person name="Moore C."/>
            <person name="Slenker M."/>
        </authorList>
    </citation>
    <scope>NUCLEOTIDE SEQUENCE [LARGE SCALE GENOMIC DNA]</scope>
    <source>
        <tissue evidence="2">Leaf</tissue>
    </source>
</reference>
<organism evidence="2 3">
    <name type="scientific">Cardamine amara subsp. amara</name>
    <dbReference type="NCBI Taxonomy" id="228776"/>
    <lineage>
        <taxon>Eukaryota</taxon>
        <taxon>Viridiplantae</taxon>
        <taxon>Streptophyta</taxon>
        <taxon>Embryophyta</taxon>
        <taxon>Tracheophyta</taxon>
        <taxon>Spermatophyta</taxon>
        <taxon>Magnoliopsida</taxon>
        <taxon>eudicotyledons</taxon>
        <taxon>Gunneridae</taxon>
        <taxon>Pentapetalae</taxon>
        <taxon>rosids</taxon>
        <taxon>malvids</taxon>
        <taxon>Brassicales</taxon>
        <taxon>Brassicaceae</taxon>
        <taxon>Cardamineae</taxon>
        <taxon>Cardamine</taxon>
    </lineage>
</organism>
<proteinExistence type="predicted"/>
<evidence type="ECO:0000313" key="3">
    <source>
        <dbReference type="Proteomes" id="UP001558713"/>
    </source>
</evidence>
<keyword evidence="1" id="KW-0175">Coiled coil</keyword>
<evidence type="ECO:0000313" key="2">
    <source>
        <dbReference type="EMBL" id="KAL1198388.1"/>
    </source>
</evidence>
<comment type="caution">
    <text evidence="2">The sequence shown here is derived from an EMBL/GenBank/DDBJ whole genome shotgun (WGS) entry which is preliminary data.</text>
</comment>
<keyword evidence="3" id="KW-1185">Reference proteome</keyword>
<sequence>MQLMKTKFLHPLGRWQKGSGLETKSLRITLRVSQTQNITAARADVINVVDHNEPLKEQVKNAEDIVREQETTISALQKDLSSLMSACGVAARELQLEVKNDLLELVQFQENDNGGEIESTEDPLLVQERGHEKEAELSTLHDKLLVQGREAKENLIPASDTRALFDKINGIQQQIEVLSYGQKELNSTLAGKDREIQGLKEAAEATELELVKAKTELSKLISGLEKLLVILAGNDPVVDPNFSESGALLQALERKMTSLLLESESSKSRAQEFGLKLAGSEKLVDKLSSKVKEFEDKLQSLISFTKGAYSKCREHLLHQRLKIRAPWG</sequence>
<protein>
    <submittedName>
        <fullName evidence="2">Trans-Golgi network-localized SYP41-interacting protein 1</fullName>
    </submittedName>
</protein>
<dbReference type="AlphaFoldDB" id="A0ABD0ZUV6"/>
<evidence type="ECO:0000256" key="1">
    <source>
        <dbReference type="SAM" id="Coils"/>
    </source>
</evidence>
<feature type="coiled-coil region" evidence="1">
    <location>
        <begin position="59"/>
        <end position="111"/>
    </location>
</feature>
<dbReference type="EMBL" id="JBANAX010000667">
    <property type="protein sequence ID" value="KAL1198388.1"/>
    <property type="molecule type" value="Genomic_DNA"/>
</dbReference>
<dbReference type="PANTHER" id="PTHR43939:SF68">
    <property type="entry name" value="CENTROSOMAL PROTEIN OF 290 KDA-LIKE"/>
    <property type="match status" value="1"/>
</dbReference>
<feature type="coiled-coil region" evidence="1">
    <location>
        <begin position="189"/>
        <end position="216"/>
    </location>
</feature>
<dbReference type="PANTHER" id="PTHR43939">
    <property type="entry name" value="COILED-COIL DOMAIN-CONTAINING PROTEIN 158"/>
    <property type="match status" value="1"/>
</dbReference>
<name>A0ABD0ZUV6_CARAN</name>
<feature type="coiled-coil region" evidence="1">
    <location>
        <begin position="249"/>
        <end position="297"/>
    </location>
</feature>